<feature type="chain" id="PRO_5005544718" description="1-alkyl-2-acetylglycerophosphocholine esterase" evidence="5">
    <location>
        <begin position="17"/>
        <end position="385"/>
    </location>
</feature>
<dbReference type="PANTHER" id="PTHR10272">
    <property type="entry name" value="PLATELET-ACTIVATING FACTOR ACETYLHYDROLASE"/>
    <property type="match status" value="1"/>
</dbReference>
<evidence type="ECO:0000256" key="1">
    <source>
        <dbReference type="ARBA" id="ARBA00013201"/>
    </source>
</evidence>
<proteinExistence type="predicted"/>
<name>A0A0L0N5R2_TOLOC</name>
<dbReference type="AlphaFoldDB" id="A0A0L0N5R2"/>
<evidence type="ECO:0000256" key="5">
    <source>
        <dbReference type="SAM" id="SignalP"/>
    </source>
</evidence>
<keyword evidence="3" id="KW-0442">Lipid degradation</keyword>
<accession>A0A0L0N5R2</accession>
<dbReference type="Proteomes" id="UP000036947">
    <property type="component" value="Unassembled WGS sequence"/>
</dbReference>
<dbReference type="GO" id="GO:0003847">
    <property type="term" value="F:1-alkyl-2-acetylglycerophosphocholine esterase activity"/>
    <property type="evidence" value="ECO:0007669"/>
    <property type="project" value="UniProtKB-EC"/>
</dbReference>
<comment type="caution">
    <text evidence="6">The sequence shown here is derived from an EMBL/GenBank/DDBJ whole genome shotgun (WGS) entry which is preliminary data.</text>
</comment>
<sequence length="385" mass="41877">MMLLFVLAAVLAASQAVLVPGPPGPFHVAMRVQGFTDTSRPDPYAPKDKPHPRRVLISMFLPLEPWRKYPVELVPYMPPRTAKIFGDDAAALGLPNDTFARFELEVSKLPIAGAKRKRHHEHHYPLVLFSPGFGGSRLANSAGAMALASKGYVVVTIDHPYDASIVEFPDGDVFLRNISIVDPADVVKPLEVRAADTSFIIDQLHNPSVLRKLTDGYPGQVDVEKPVMYGHSLGGATAAAAMLSDDRILGGMNLDGHMFGPVVQKGLDRPFILTGILGRDDVPGSHWPEFYDNVRSAKMDLSIANTTHTSFIDAQLLFTAIDIPDKLKPGIDAFLGSLDGRRLEDITLGILRGFLDLVFRAKAGVLRNIGKDFCEVTVVKSSLPG</sequence>
<evidence type="ECO:0000256" key="2">
    <source>
        <dbReference type="ARBA" id="ARBA00022801"/>
    </source>
</evidence>
<dbReference type="Pfam" id="PF03403">
    <property type="entry name" value="PAF-AH_p_II"/>
    <property type="match status" value="1"/>
</dbReference>
<dbReference type="GO" id="GO:0016042">
    <property type="term" value="P:lipid catabolic process"/>
    <property type="evidence" value="ECO:0007669"/>
    <property type="project" value="UniProtKB-KW"/>
</dbReference>
<evidence type="ECO:0000313" key="6">
    <source>
        <dbReference type="EMBL" id="KND89412.1"/>
    </source>
</evidence>
<feature type="signal peptide" evidence="5">
    <location>
        <begin position="1"/>
        <end position="16"/>
    </location>
</feature>
<keyword evidence="4" id="KW-0443">Lipid metabolism</keyword>
<evidence type="ECO:0000256" key="4">
    <source>
        <dbReference type="ARBA" id="ARBA00023098"/>
    </source>
</evidence>
<gene>
    <name evidence="6" type="ORF">TOPH_05802</name>
</gene>
<organism evidence="6 7">
    <name type="scientific">Tolypocladium ophioglossoides (strain CBS 100239)</name>
    <name type="common">Snaketongue truffleclub</name>
    <name type="synonym">Elaphocordyceps ophioglossoides</name>
    <dbReference type="NCBI Taxonomy" id="1163406"/>
    <lineage>
        <taxon>Eukaryota</taxon>
        <taxon>Fungi</taxon>
        <taxon>Dikarya</taxon>
        <taxon>Ascomycota</taxon>
        <taxon>Pezizomycotina</taxon>
        <taxon>Sordariomycetes</taxon>
        <taxon>Hypocreomycetidae</taxon>
        <taxon>Hypocreales</taxon>
        <taxon>Ophiocordycipitaceae</taxon>
        <taxon>Tolypocladium</taxon>
    </lineage>
</organism>
<dbReference type="InterPro" id="IPR029058">
    <property type="entry name" value="AB_hydrolase_fold"/>
</dbReference>
<dbReference type="EC" id="3.1.1.47" evidence="1"/>
<dbReference type="Gene3D" id="3.40.50.1820">
    <property type="entry name" value="alpha/beta hydrolase"/>
    <property type="match status" value="1"/>
</dbReference>
<keyword evidence="5" id="KW-0732">Signal</keyword>
<evidence type="ECO:0000256" key="3">
    <source>
        <dbReference type="ARBA" id="ARBA00022963"/>
    </source>
</evidence>
<keyword evidence="2 6" id="KW-0378">Hydrolase</keyword>
<evidence type="ECO:0000313" key="7">
    <source>
        <dbReference type="Proteomes" id="UP000036947"/>
    </source>
</evidence>
<dbReference type="OrthoDB" id="2363873at2759"/>
<reference evidence="6 7" key="1">
    <citation type="journal article" date="2015" name="BMC Genomics">
        <title>The genome of the truffle-parasite Tolypocladium ophioglossoides and the evolution of antifungal peptaibiotics.</title>
        <authorList>
            <person name="Quandt C.A."/>
            <person name="Bushley K.E."/>
            <person name="Spatafora J.W."/>
        </authorList>
    </citation>
    <scope>NUCLEOTIDE SEQUENCE [LARGE SCALE GENOMIC DNA]</scope>
    <source>
        <strain evidence="6 7">CBS 100239</strain>
    </source>
</reference>
<dbReference type="PANTHER" id="PTHR10272:SF14">
    <property type="entry name" value="PAF ACETYLHYDROLASE FAMILY PROTEIN"/>
    <property type="match status" value="1"/>
</dbReference>
<dbReference type="SUPFAM" id="SSF53474">
    <property type="entry name" value="alpha/beta-Hydrolases"/>
    <property type="match status" value="1"/>
</dbReference>
<dbReference type="EMBL" id="LFRF01000018">
    <property type="protein sequence ID" value="KND89412.1"/>
    <property type="molecule type" value="Genomic_DNA"/>
</dbReference>
<keyword evidence="7" id="KW-1185">Reference proteome</keyword>
<protein>
    <recommendedName>
        <fullName evidence="1">1-alkyl-2-acetylglycerophosphocholine esterase</fullName>
        <ecNumber evidence="1">3.1.1.47</ecNumber>
    </recommendedName>
</protein>
<dbReference type="STRING" id="1163406.A0A0L0N5R2"/>